<feature type="compositionally biased region" description="Polar residues" evidence="1">
    <location>
        <begin position="61"/>
        <end position="77"/>
    </location>
</feature>
<evidence type="ECO:0000313" key="3">
    <source>
        <dbReference type="Proteomes" id="UP000027138"/>
    </source>
</evidence>
<feature type="region of interest" description="Disordered" evidence="1">
    <location>
        <begin position="31"/>
        <end position="89"/>
    </location>
</feature>
<evidence type="ECO:0000256" key="1">
    <source>
        <dbReference type="SAM" id="MobiDB-lite"/>
    </source>
</evidence>
<gene>
    <name evidence="2" type="ORF">JCGZ_19128</name>
</gene>
<organism evidence="2 3">
    <name type="scientific">Jatropha curcas</name>
    <name type="common">Barbados nut</name>
    <dbReference type="NCBI Taxonomy" id="180498"/>
    <lineage>
        <taxon>Eukaryota</taxon>
        <taxon>Viridiplantae</taxon>
        <taxon>Streptophyta</taxon>
        <taxon>Embryophyta</taxon>
        <taxon>Tracheophyta</taxon>
        <taxon>Spermatophyta</taxon>
        <taxon>Magnoliopsida</taxon>
        <taxon>eudicotyledons</taxon>
        <taxon>Gunneridae</taxon>
        <taxon>Pentapetalae</taxon>
        <taxon>rosids</taxon>
        <taxon>fabids</taxon>
        <taxon>Malpighiales</taxon>
        <taxon>Euphorbiaceae</taxon>
        <taxon>Crotonoideae</taxon>
        <taxon>Jatropheae</taxon>
        <taxon>Jatropha</taxon>
    </lineage>
</organism>
<feature type="compositionally biased region" description="Basic residues" evidence="1">
    <location>
        <begin position="39"/>
        <end position="56"/>
    </location>
</feature>
<reference evidence="2 3" key="1">
    <citation type="journal article" date="2014" name="PLoS ONE">
        <title>Global Analysis of Gene Expression Profiles in Physic Nut (Jatropha curcas L.) Seedlings Exposed to Salt Stress.</title>
        <authorList>
            <person name="Zhang L."/>
            <person name="Zhang C."/>
            <person name="Wu P."/>
            <person name="Chen Y."/>
            <person name="Li M."/>
            <person name="Jiang H."/>
            <person name="Wu G."/>
        </authorList>
    </citation>
    <scope>NUCLEOTIDE SEQUENCE [LARGE SCALE GENOMIC DNA]</scope>
    <source>
        <strain evidence="3">cv. GZQX0401</strain>
        <tissue evidence="2">Young leaves</tissue>
    </source>
</reference>
<evidence type="ECO:0000313" key="2">
    <source>
        <dbReference type="EMBL" id="KDP29601.1"/>
    </source>
</evidence>
<sequence length="89" mass="10100">MSNEEEKNSETEAKNVNGRIQAILKVKAMPYIPTSEKPKRIKHTAGKKRVHGRKPPLHPFSKQSKNPTETSLAQNLKNSKRLRTDSKPL</sequence>
<keyword evidence="3" id="KW-1185">Reference proteome</keyword>
<dbReference type="Proteomes" id="UP000027138">
    <property type="component" value="Unassembled WGS sequence"/>
</dbReference>
<dbReference type="AlphaFoldDB" id="A0A067K051"/>
<accession>A0A067K051</accession>
<proteinExistence type="predicted"/>
<name>A0A067K051_JATCU</name>
<dbReference type="EMBL" id="KK914736">
    <property type="protein sequence ID" value="KDP29601.1"/>
    <property type="molecule type" value="Genomic_DNA"/>
</dbReference>
<protein>
    <submittedName>
        <fullName evidence="2">Uncharacterized protein</fullName>
    </submittedName>
</protein>